<comment type="caution">
    <text evidence="1">The sequence shown here is derived from an EMBL/GenBank/DDBJ whole genome shotgun (WGS) entry which is preliminary data.</text>
</comment>
<accession>A0A2W7I862</accession>
<organism evidence="1 2">
    <name type="scientific">Mesonia algae</name>
    <dbReference type="NCBI Taxonomy" id="213248"/>
    <lineage>
        <taxon>Bacteria</taxon>
        <taxon>Pseudomonadati</taxon>
        <taxon>Bacteroidota</taxon>
        <taxon>Flavobacteriia</taxon>
        <taxon>Flavobacteriales</taxon>
        <taxon>Flavobacteriaceae</taxon>
        <taxon>Mesonia</taxon>
    </lineage>
</organism>
<name>A0A2W7I862_9FLAO</name>
<sequence length="215" mass="24486">MGLAITSGILADFIENEPEGYQAYKVIFENINNILAKNNIEPHQEPETLDRAPLHSGGFPYVFLHFLKRFAAHVWENRDNENWDWTPTPFPIDDEPGKDPILEEHYSYLSSHLLTHSDAEGFYLPVELPEVLFDTDENPVPGAMIGSSYDLLSELKSLIKFLNIQLNEDDIISNLPEINQKIQDKGDFWVETLVCATLLDAAKFSILNKTAILFH</sequence>
<dbReference type="RefSeq" id="WP_111540137.1">
    <property type="nucleotide sequence ID" value="NZ_QKYV01000002.1"/>
</dbReference>
<dbReference type="Proteomes" id="UP000249542">
    <property type="component" value="Unassembled WGS sequence"/>
</dbReference>
<reference evidence="1 2" key="1">
    <citation type="submission" date="2018-06" db="EMBL/GenBank/DDBJ databases">
        <title>Genomic Encyclopedia of Archaeal and Bacterial Type Strains, Phase II (KMG-II): from individual species to whole genera.</title>
        <authorList>
            <person name="Goeker M."/>
        </authorList>
    </citation>
    <scope>NUCLEOTIDE SEQUENCE [LARGE SCALE GENOMIC DNA]</scope>
    <source>
        <strain evidence="1 2">DSM 15361</strain>
    </source>
</reference>
<keyword evidence="2" id="KW-1185">Reference proteome</keyword>
<evidence type="ECO:0000313" key="2">
    <source>
        <dbReference type="Proteomes" id="UP000249542"/>
    </source>
</evidence>
<dbReference type="EMBL" id="QKYV01000002">
    <property type="protein sequence ID" value="PZW42479.1"/>
    <property type="molecule type" value="Genomic_DNA"/>
</dbReference>
<proteinExistence type="predicted"/>
<evidence type="ECO:0000313" key="1">
    <source>
        <dbReference type="EMBL" id="PZW42479.1"/>
    </source>
</evidence>
<gene>
    <name evidence="1" type="ORF">LX95_00791</name>
</gene>
<protein>
    <submittedName>
        <fullName evidence="1">Uncharacterized protein</fullName>
    </submittedName>
</protein>
<dbReference type="AlphaFoldDB" id="A0A2W7I862"/>